<sequence>MVSKEHKLSVRRQCKLLTLTRSHLYYEPKGESAENLRFMEIIHCPAGLSPIRKTSNTCSRERENACCL</sequence>
<keyword evidence="2" id="KW-1185">Reference proteome</keyword>
<gene>
    <name evidence="1" type="ORF">ROLI_037820</name>
</gene>
<reference evidence="2" key="2">
    <citation type="submission" date="2024-01" db="EMBL/GenBank/DDBJ databases">
        <title>Roseobacter fucihabitans sp. nov., isolated from the brown alga Fucus spiralis.</title>
        <authorList>
            <person name="Hahnke S."/>
            <person name="Berger M."/>
            <person name="Schlingloff A."/>
            <person name="Athale I."/>
            <person name="Neumann-Schaal M."/>
            <person name="Adenaya A."/>
            <person name="Poehlein A."/>
            <person name="Daniel R."/>
            <person name="Pertersen J."/>
            <person name="Brinkhoff T."/>
        </authorList>
    </citation>
    <scope>NUCLEOTIDE SEQUENCE [LARGE SCALE GENOMIC DNA]</scope>
    <source>
        <strain evidence="2">B14</strain>
    </source>
</reference>
<organism evidence="1 2">
    <name type="scientific">Roseobacter fucihabitans</name>
    <dbReference type="NCBI Taxonomy" id="1537242"/>
    <lineage>
        <taxon>Bacteria</taxon>
        <taxon>Pseudomonadati</taxon>
        <taxon>Pseudomonadota</taxon>
        <taxon>Alphaproteobacteria</taxon>
        <taxon>Rhodobacterales</taxon>
        <taxon>Roseobacteraceae</taxon>
        <taxon>Roseobacter</taxon>
    </lineage>
</organism>
<evidence type="ECO:0000313" key="1">
    <source>
        <dbReference type="EMBL" id="WVX50683.1"/>
    </source>
</evidence>
<reference evidence="1 2" key="1">
    <citation type="submission" date="2015-07" db="EMBL/GenBank/DDBJ databases">
        <authorList>
            <person name="Voget S."/>
            <person name="Dogs M."/>
            <person name="Brinkhoff T.H."/>
            <person name="Daniel R."/>
        </authorList>
    </citation>
    <scope>NUCLEOTIDE SEQUENCE [LARGE SCALE GENOMIC DNA]</scope>
    <source>
        <strain evidence="1 2">B14</strain>
    </source>
</reference>
<protein>
    <recommendedName>
        <fullName evidence="3">Transposase</fullName>
    </recommendedName>
</protein>
<name>A0ABZ2BY74_9RHOB</name>
<dbReference type="EMBL" id="CP143423">
    <property type="protein sequence ID" value="WVX50683.1"/>
    <property type="molecule type" value="Genomic_DNA"/>
</dbReference>
<proteinExistence type="predicted"/>
<accession>A0ABZ2BY74</accession>
<dbReference type="Proteomes" id="UP001318682">
    <property type="component" value="Chromosome"/>
</dbReference>
<evidence type="ECO:0008006" key="3">
    <source>
        <dbReference type="Google" id="ProtNLM"/>
    </source>
</evidence>
<evidence type="ECO:0000313" key="2">
    <source>
        <dbReference type="Proteomes" id="UP001318682"/>
    </source>
</evidence>